<protein>
    <submittedName>
        <fullName evidence="2">Uncharacterized protein</fullName>
    </submittedName>
</protein>
<dbReference type="Proteomes" id="UP000075324">
    <property type="component" value="Unassembled WGS sequence"/>
</dbReference>
<feature type="transmembrane region" description="Helical" evidence="1">
    <location>
        <begin position="156"/>
        <end position="184"/>
    </location>
</feature>
<accession>A0A150MY64</accession>
<evidence type="ECO:0000313" key="2">
    <source>
        <dbReference type="EMBL" id="KYD29370.1"/>
    </source>
</evidence>
<proteinExistence type="predicted"/>
<dbReference type="AlphaFoldDB" id="A0A150MY64"/>
<dbReference type="NCBIfam" id="NF041646">
    <property type="entry name" value="VC0807_fam"/>
    <property type="match status" value="1"/>
</dbReference>
<comment type="caution">
    <text evidence="2">The sequence shown here is derived from an EMBL/GenBank/DDBJ whole genome shotgun (WGS) entry which is preliminary data.</text>
</comment>
<evidence type="ECO:0000313" key="3">
    <source>
        <dbReference type="Proteomes" id="UP000075324"/>
    </source>
</evidence>
<reference evidence="2 3" key="1">
    <citation type="submission" date="2016-01" db="EMBL/GenBank/DDBJ databases">
        <title>Draft Genome Sequences of Seven Thermophilic Sporeformers Isolated from Foods.</title>
        <authorList>
            <person name="Berendsen E.M."/>
            <person name="Wells-Bennik M.H."/>
            <person name="Krawcyk A.O."/>
            <person name="De Jong A."/>
            <person name="Holsappel S."/>
            <person name="Eijlander R.T."/>
            <person name="Kuipers O.P."/>
        </authorList>
    </citation>
    <scope>NUCLEOTIDE SEQUENCE [LARGE SCALE GENOMIC DNA]</scope>
    <source>
        <strain evidence="2 3">B4110</strain>
    </source>
</reference>
<gene>
    <name evidence="2" type="ORF">B4110_0964</name>
</gene>
<feature type="transmembrane region" description="Helical" evidence="1">
    <location>
        <begin position="52"/>
        <end position="72"/>
    </location>
</feature>
<feature type="transmembrane region" description="Helical" evidence="1">
    <location>
        <begin position="27"/>
        <end position="46"/>
    </location>
</feature>
<organism evidence="2 3">
    <name type="scientific">Parageobacillus toebii</name>
    <dbReference type="NCBI Taxonomy" id="153151"/>
    <lineage>
        <taxon>Bacteria</taxon>
        <taxon>Bacillati</taxon>
        <taxon>Bacillota</taxon>
        <taxon>Bacilli</taxon>
        <taxon>Bacillales</taxon>
        <taxon>Anoxybacillaceae</taxon>
        <taxon>Parageobacillus</taxon>
    </lineage>
</organism>
<evidence type="ECO:0000256" key="1">
    <source>
        <dbReference type="SAM" id="Phobius"/>
    </source>
</evidence>
<name>A0A150MY64_9BACL</name>
<feature type="transmembrane region" description="Helical" evidence="1">
    <location>
        <begin position="196"/>
        <end position="214"/>
    </location>
</feature>
<sequence length="236" mass="26808">MQELHGWEAKYGAGKRKIGGKQMSKQVVLLDVVCYIIFPLVVWHVARGHIGDYYAMLVSAVPGMVYTVYRFFSIRRINFFGIFMIANLVIGTLLDVLAGSALQMLWNGVYYSVALAILFLATMAANKPIVLYISLDFVEMQGANRQVMKQRFFQKDVLSLFQWITLAFALRDLLLAAIKAWLIVRYGVEAFDKARILRQAISWGIYGLCFIGFARISKLINAGRQEQSSDDFETYS</sequence>
<keyword evidence="1" id="KW-0812">Transmembrane</keyword>
<feature type="transmembrane region" description="Helical" evidence="1">
    <location>
        <begin position="108"/>
        <end position="135"/>
    </location>
</feature>
<dbReference type="EMBL" id="LQYW01000064">
    <property type="protein sequence ID" value="KYD29370.1"/>
    <property type="molecule type" value="Genomic_DNA"/>
</dbReference>
<keyword evidence="1" id="KW-1133">Transmembrane helix</keyword>
<keyword evidence="1" id="KW-0472">Membrane</keyword>
<feature type="transmembrane region" description="Helical" evidence="1">
    <location>
        <begin position="79"/>
        <end position="102"/>
    </location>
</feature>
<dbReference type="PATRIC" id="fig|153151.4.peg.3811"/>